<dbReference type="AlphaFoldDB" id="A0A927GHP5"/>
<keyword evidence="2" id="KW-1185">Reference proteome</keyword>
<protein>
    <submittedName>
        <fullName evidence="1">Uncharacterized protein</fullName>
    </submittedName>
</protein>
<gene>
    <name evidence="1" type="ORF">IC230_33730</name>
</gene>
<dbReference type="Proteomes" id="UP000653797">
    <property type="component" value="Unassembled WGS sequence"/>
</dbReference>
<comment type="caution">
    <text evidence="1">The sequence shown here is derived from an EMBL/GenBank/DDBJ whole genome shotgun (WGS) entry which is preliminary data.</text>
</comment>
<evidence type="ECO:0000313" key="2">
    <source>
        <dbReference type="Proteomes" id="UP000653797"/>
    </source>
</evidence>
<name>A0A927GHP5_9BACT</name>
<dbReference type="RefSeq" id="WP_191043492.1">
    <property type="nucleotide sequence ID" value="NZ_JACXAA010000036.1"/>
</dbReference>
<reference evidence="1" key="1">
    <citation type="submission" date="2020-09" db="EMBL/GenBank/DDBJ databases">
        <authorList>
            <person name="Kim M.K."/>
        </authorList>
    </citation>
    <scope>NUCLEOTIDE SEQUENCE</scope>
    <source>
        <strain evidence="1">BT704</strain>
    </source>
</reference>
<proteinExistence type="predicted"/>
<accession>A0A927GHP5</accession>
<sequence length="155" mass="17471">MANNWLEGEPIRGDPDFCNSHVTYTTQKMDSSMADNWRIFPPISIDPNSGSPGSEIRLDFEITDQTNEFENIIGFDWSGLSRQELGNVSNLKKSQELKELLFSYNYGISWGMAIDTLAKEDPNDAECGFSIHSKNAITETSIQEIVSLIKSYKVH</sequence>
<evidence type="ECO:0000313" key="1">
    <source>
        <dbReference type="EMBL" id="MBD2757870.1"/>
    </source>
</evidence>
<dbReference type="EMBL" id="JACXAA010000036">
    <property type="protein sequence ID" value="MBD2757870.1"/>
    <property type="molecule type" value="Genomic_DNA"/>
</dbReference>
<organism evidence="1 2">
    <name type="scientific">Spirosoma validum</name>
    <dbReference type="NCBI Taxonomy" id="2771355"/>
    <lineage>
        <taxon>Bacteria</taxon>
        <taxon>Pseudomonadati</taxon>
        <taxon>Bacteroidota</taxon>
        <taxon>Cytophagia</taxon>
        <taxon>Cytophagales</taxon>
        <taxon>Cytophagaceae</taxon>
        <taxon>Spirosoma</taxon>
    </lineage>
</organism>